<dbReference type="Gene3D" id="3.80.10.10">
    <property type="entry name" value="Ribonuclease Inhibitor"/>
    <property type="match status" value="1"/>
</dbReference>
<keyword evidence="4" id="KW-1185">Reference proteome</keyword>
<dbReference type="InterPro" id="IPR003591">
    <property type="entry name" value="Leu-rich_rpt_typical-subtyp"/>
</dbReference>
<dbReference type="SUPFAM" id="SSF52058">
    <property type="entry name" value="L domain-like"/>
    <property type="match status" value="1"/>
</dbReference>
<evidence type="ECO:0008006" key="5">
    <source>
        <dbReference type="Google" id="ProtNLM"/>
    </source>
</evidence>
<proteinExistence type="predicted"/>
<name>A0ABU5VZL9_9BACT</name>
<sequence>MFESRYEKRIVMKCNEDESQFPIELLNLWDLTELEIIGGNFTYFPEDISILSKLKKLSLISTKISVIPKEVFELPNLTYLSLKNNRLNHLPNLSVKSSLKQLILGRNYLTAKSLETFFNDTPHLHYLDLGHNVVDDIPESLYRLLKLRRLNMESNKLHGLPLRLKELTELNHLSVDNNPFPDSERLKIEKNFNITF</sequence>
<evidence type="ECO:0000313" key="4">
    <source>
        <dbReference type="Proteomes" id="UP001302274"/>
    </source>
</evidence>
<comment type="caution">
    <text evidence="3">The sequence shown here is derived from an EMBL/GenBank/DDBJ whole genome shotgun (WGS) entry which is preliminary data.</text>
</comment>
<dbReference type="InterPro" id="IPR050216">
    <property type="entry name" value="LRR_domain-containing"/>
</dbReference>
<dbReference type="SMART" id="SM00369">
    <property type="entry name" value="LRR_TYP"/>
    <property type="match status" value="3"/>
</dbReference>
<keyword evidence="1" id="KW-0433">Leucine-rich repeat</keyword>
<keyword evidence="2" id="KW-0677">Repeat</keyword>
<dbReference type="PANTHER" id="PTHR48051">
    <property type="match status" value="1"/>
</dbReference>
<dbReference type="InterPro" id="IPR032675">
    <property type="entry name" value="LRR_dom_sf"/>
</dbReference>
<organism evidence="3 4">
    <name type="scientific">Bacteriovorax antarcticus</name>
    <dbReference type="NCBI Taxonomy" id="3088717"/>
    <lineage>
        <taxon>Bacteria</taxon>
        <taxon>Pseudomonadati</taxon>
        <taxon>Bdellovibrionota</taxon>
        <taxon>Bacteriovoracia</taxon>
        <taxon>Bacteriovoracales</taxon>
        <taxon>Bacteriovoracaceae</taxon>
        <taxon>Bacteriovorax</taxon>
    </lineage>
</organism>
<gene>
    <name evidence="3" type="ORF">SHI21_19980</name>
</gene>
<dbReference type="RefSeq" id="WP_323578975.1">
    <property type="nucleotide sequence ID" value="NZ_JAYGJQ010000003.1"/>
</dbReference>
<evidence type="ECO:0000256" key="2">
    <source>
        <dbReference type="ARBA" id="ARBA00022737"/>
    </source>
</evidence>
<evidence type="ECO:0000256" key="1">
    <source>
        <dbReference type="ARBA" id="ARBA00022614"/>
    </source>
</evidence>
<evidence type="ECO:0000313" key="3">
    <source>
        <dbReference type="EMBL" id="MEA9358526.1"/>
    </source>
</evidence>
<dbReference type="PANTHER" id="PTHR48051:SF1">
    <property type="entry name" value="RAS SUPPRESSOR PROTEIN 1"/>
    <property type="match status" value="1"/>
</dbReference>
<reference evidence="3 4" key="1">
    <citation type="submission" date="2023-11" db="EMBL/GenBank/DDBJ databases">
        <title>A Novel Polar Bacteriovorax (B. antarcticus) Isolated from the Biocrust in Antarctica.</title>
        <authorList>
            <person name="Mun W."/>
            <person name="Choi S.Y."/>
            <person name="Mitchell R.J."/>
        </authorList>
    </citation>
    <scope>NUCLEOTIDE SEQUENCE [LARGE SCALE GENOMIC DNA]</scope>
    <source>
        <strain evidence="3 4">PP10</strain>
    </source>
</reference>
<dbReference type="EMBL" id="JAYGJQ010000003">
    <property type="protein sequence ID" value="MEA9358526.1"/>
    <property type="molecule type" value="Genomic_DNA"/>
</dbReference>
<dbReference type="Pfam" id="PF13855">
    <property type="entry name" value="LRR_8"/>
    <property type="match status" value="1"/>
</dbReference>
<dbReference type="InterPro" id="IPR001611">
    <property type="entry name" value="Leu-rich_rpt"/>
</dbReference>
<dbReference type="PROSITE" id="PS51450">
    <property type="entry name" value="LRR"/>
    <property type="match status" value="1"/>
</dbReference>
<dbReference type="Proteomes" id="UP001302274">
    <property type="component" value="Unassembled WGS sequence"/>
</dbReference>
<protein>
    <recommendedName>
        <fullName evidence="5">Leucine rich repeat protein</fullName>
    </recommendedName>
</protein>
<accession>A0ABU5VZL9</accession>